<accession>A0A7Y9T768</accession>
<proteinExistence type="predicted"/>
<comment type="caution">
    <text evidence="2">The sequence shown here is derived from an EMBL/GenBank/DDBJ whole genome shotgun (WGS) entry which is preliminary data.</text>
</comment>
<evidence type="ECO:0000313" key="2">
    <source>
        <dbReference type="EMBL" id="NYF54074.1"/>
    </source>
</evidence>
<gene>
    <name evidence="2" type="ORF">HDF12_004496</name>
</gene>
<dbReference type="EMBL" id="JACCCV010000003">
    <property type="protein sequence ID" value="NYF54074.1"/>
    <property type="molecule type" value="Genomic_DNA"/>
</dbReference>
<evidence type="ECO:0000313" key="3">
    <source>
        <dbReference type="Proteomes" id="UP000534186"/>
    </source>
</evidence>
<evidence type="ECO:0000256" key="1">
    <source>
        <dbReference type="SAM" id="MobiDB-lite"/>
    </source>
</evidence>
<organism evidence="2 3">
    <name type="scientific">Tunturiibacter lichenicola</name>
    <dbReference type="NCBI Taxonomy" id="2051959"/>
    <lineage>
        <taxon>Bacteria</taxon>
        <taxon>Pseudomonadati</taxon>
        <taxon>Acidobacteriota</taxon>
        <taxon>Terriglobia</taxon>
        <taxon>Terriglobales</taxon>
        <taxon>Acidobacteriaceae</taxon>
        <taxon>Tunturiibacter</taxon>
    </lineage>
</organism>
<feature type="region of interest" description="Disordered" evidence="1">
    <location>
        <begin position="149"/>
        <end position="182"/>
    </location>
</feature>
<name>A0A7Y9T768_9BACT</name>
<feature type="compositionally biased region" description="Polar residues" evidence="1">
    <location>
        <begin position="156"/>
        <end position="182"/>
    </location>
</feature>
<evidence type="ECO:0008006" key="4">
    <source>
        <dbReference type="Google" id="ProtNLM"/>
    </source>
</evidence>
<sequence length="250" mass="25685">MSCITVGNEKLGSVTLPSDAHGHSGSMSVKTMNQHPLRYLVYATLLAAVATPNTVRAQAAAAAPISGVIGKLQSFTGNSLDVMTSSGAVHLGVKQPLTTYKQIPSDLSHVTAASYIGVASVDQPNGTKLAKQIFIFPAELSGAAEGSVLTDPPGATTHSRMTNGSVSSPSESHSRMTNGTVQKGSGTTLVVRYQEGSQTISVPPGVTVTEVAPQKVTLGAGDTVYAATQKLPDGKLVTDKIFVFVPAASH</sequence>
<protein>
    <recommendedName>
        <fullName evidence="4">DUF5666 domain-containing protein</fullName>
    </recommendedName>
</protein>
<reference evidence="2 3" key="1">
    <citation type="submission" date="2020-07" db="EMBL/GenBank/DDBJ databases">
        <title>Genomic Encyclopedia of Type Strains, Phase IV (KMG-V): Genome sequencing to study the core and pangenomes of soil and plant-associated prokaryotes.</title>
        <authorList>
            <person name="Whitman W."/>
        </authorList>
    </citation>
    <scope>NUCLEOTIDE SEQUENCE [LARGE SCALE GENOMIC DNA]</scope>
    <source>
        <strain evidence="2 3">M8UP30</strain>
    </source>
</reference>
<dbReference type="Proteomes" id="UP000534186">
    <property type="component" value="Unassembled WGS sequence"/>
</dbReference>
<dbReference type="AlphaFoldDB" id="A0A7Y9T768"/>